<keyword evidence="2 7" id="KW-0378">Hydrolase</keyword>
<evidence type="ECO:0000256" key="4">
    <source>
        <dbReference type="ARBA" id="ARBA00023277"/>
    </source>
</evidence>
<dbReference type="Pfam" id="PF00150">
    <property type="entry name" value="Cellulase"/>
    <property type="match status" value="1"/>
</dbReference>
<dbReference type="PANTHER" id="PTHR35923">
    <property type="entry name" value="MAJOR EXTRACELLULAR ENDOGLUCANASE"/>
    <property type="match status" value="1"/>
</dbReference>
<evidence type="ECO:0000313" key="12">
    <source>
        <dbReference type="Proteomes" id="UP000332933"/>
    </source>
</evidence>
<evidence type="ECO:0000256" key="6">
    <source>
        <dbReference type="ARBA" id="ARBA00023326"/>
    </source>
</evidence>
<evidence type="ECO:0000256" key="5">
    <source>
        <dbReference type="ARBA" id="ARBA00023295"/>
    </source>
</evidence>
<dbReference type="Proteomes" id="UP000332933">
    <property type="component" value="Unassembled WGS sequence"/>
</dbReference>
<sequence length="522" mass="55764">MRLILSTLACVVTLLAAAEAPPDPNAVLTFRKCRHTNYVTEGNQIFAVDPANPATKSKVVLKGVQWLGTESSDAIPLGLWGKGSVQIDSGINGTSLADMLKFLYTNEFNAVRIPLSADNVIQDITPKITNIHGENKEIALYDKGFVPKMSDFIARFIGSFQKYRIGVVLDIHTLTVNFAQDAYWYYPLPTTSVETTAAYQAAVILATNYCKPEYWNVLGIDLKNAMTDAQWASSSSTANSKVDWAAAADAIATKINQLCPQWLVFVTGASKGSFTANNASYPLWPGMNFANATARPLRAKNIVYSPQAFTQAQQPLGYFFNPASNCSTAILADRNTQCAVVVNDTLMANKYRSLACENSKFQCQSYKPLSTATLTATYQRLLDENVGGVVKAAAVPTVFGSFSGIYGKTVQPLQSAVLDLLIQYIATSTSGGFFASLNPDTEMWLESPPAGNTTVGKAHYGLMMSNSWQVPNADLLAALAGLKSSGDLPCYGDAAPGKLGAPSGAGAVSLAATALAMALVLL</sequence>
<accession>A0A485KHF8</accession>
<evidence type="ECO:0000256" key="8">
    <source>
        <dbReference type="SAM" id="SignalP"/>
    </source>
</evidence>
<evidence type="ECO:0000256" key="7">
    <source>
        <dbReference type="RuleBase" id="RU361153"/>
    </source>
</evidence>
<dbReference type="EMBL" id="VJMH01003490">
    <property type="protein sequence ID" value="KAF0705774.1"/>
    <property type="molecule type" value="Genomic_DNA"/>
</dbReference>
<dbReference type="InterPro" id="IPR017853">
    <property type="entry name" value="GH"/>
</dbReference>
<keyword evidence="3" id="KW-0136">Cellulose degradation</keyword>
<evidence type="ECO:0000259" key="9">
    <source>
        <dbReference type="Pfam" id="PF00150"/>
    </source>
</evidence>
<dbReference type="SUPFAM" id="SSF51445">
    <property type="entry name" value="(Trans)glycosidases"/>
    <property type="match status" value="1"/>
</dbReference>
<dbReference type="GO" id="GO:0004553">
    <property type="term" value="F:hydrolase activity, hydrolyzing O-glycosyl compounds"/>
    <property type="evidence" value="ECO:0007669"/>
    <property type="project" value="InterPro"/>
</dbReference>
<evidence type="ECO:0000256" key="3">
    <source>
        <dbReference type="ARBA" id="ARBA00023001"/>
    </source>
</evidence>
<organism evidence="11 12">
    <name type="scientific">Aphanomyces stellatus</name>
    <dbReference type="NCBI Taxonomy" id="120398"/>
    <lineage>
        <taxon>Eukaryota</taxon>
        <taxon>Sar</taxon>
        <taxon>Stramenopiles</taxon>
        <taxon>Oomycota</taxon>
        <taxon>Saprolegniomycetes</taxon>
        <taxon>Saprolegniales</taxon>
        <taxon>Verrucalvaceae</taxon>
        <taxon>Aphanomyces</taxon>
    </lineage>
</organism>
<keyword evidence="12" id="KW-1185">Reference proteome</keyword>
<keyword evidence="4" id="KW-0119">Carbohydrate metabolism</keyword>
<reference evidence="10" key="2">
    <citation type="submission" date="2019-06" db="EMBL/GenBank/DDBJ databases">
        <title>Genomics analysis of Aphanomyces spp. identifies a new class of oomycete effector associated with host adaptation.</title>
        <authorList>
            <person name="Gaulin E."/>
        </authorList>
    </citation>
    <scope>NUCLEOTIDE SEQUENCE</scope>
    <source>
        <strain evidence="10">CBS 578.67</strain>
    </source>
</reference>
<dbReference type="GO" id="GO:0030245">
    <property type="term" value="P:cellulose catabolic process"/>
    <property type="evidence" value="ECO:0007669"/>
    <property type="project" value="UniProtKB-KW"/>
</dbReference>
<dbReference type="InterPro" id="IPR001547">
    <property type="entry name" value="Glyco_hydro_5"/>
</dbReference>
<evidence type="ECO:0000256" key="1">
    <source>
        <dbReference type="ARBA" id="ARBA00005641"/>
    </source>
</evidence>
<feature type="domain" description="Glycoside hydrolase family 5" evidence="9">
    <location>
        <begin position="95"/>
        <end position="310"/>
    </location>
</feature>
<keyword evidence="5 7" id="KW-0326">Glycosidase</keyword>
<dbReference type="PANTHER" id="PTHR35923:SF2">
    <property type="entry name" value="ENDOGLUCANASE"/>
    <property type="match status" value="1"/>
</dbReference>
<comment type="similarity">
    <text evidence="1 7">Belongs to the glycosyl hydrolase 5 (cellulase A) family.</text>
</comment>
<keyword evidence="6" id="KW-0624">Polysaccharide degradation</keyword>
<evidence type="ECO:0000313" key="10">
    <source>
        <dbReference type="EMBL" id="KAF0705774.1"/>
    </source>
</evidence>
<evidence type="ECO:0000313" key="11">
    <source>
        <dbReference type="EMBL" id="VFT83883.1"/>
    </source>
</evidence>
<dbReference type="OrthoDB" id="442731at2759"/>
<dbReference type="Gene3D" id="3.20.20.80">
    <property type="entry name" value="Glycosidases"/>
    <property type="match status" value="1"/>
</dbReference>
<name>A0A485KHF8_9STRA</name>
<keyword evidence="8" id="KW-0732">Signal</keyword>
<feature type="chain" id="PRO_5033436851" evidence="8">
    <location>
        <begin position="21"/>
        <end position="522"/>
    </location>
</feature>
<protein>
    <submittedName>
        <fullName evidence="11">Aste57867_6931 protein</fullName>
    </submittedName>
</protein>
<proteinExistence type="inferred from homology"/>
<dbReference type="AlphaFoldDB" id="A0A485KHF8"/>
<feature type="signal peptide" evidence="8">
    <location>
        <begin position="1"/>
        <end position="20"/>
    </location>
</feature>
<evidence type="ECO:0000256" key="2">
    <source>
        <dbReference type="ARBA" id="ARBA00022801"/>
    </source>
</evidence>
<reference evidence="11 12" key="1">
    <citation type="submission" date="2019-03" db="EMBL/GenBank/DDBJ databases">
        <authorList>
            <person name="Gaulin E."/>
            <person name="Dumas B."/>
        </authorList>
    </citation>
    <scope>NUCLEOTIDE SEQUENCE [LARGE SCALE GENOMIC DNA]</scope>
    <source>
        <strain evidence="11">CBS 568.67</strain>
    </source>
</reference>
<gene>
    <name evidence="11" type="primary">Aste57867_6931</name>
    <name evidence="10" type="ORF">As57867_006909</name>
    <name evidence="11" type="ORF">ASTE57867_6931</name>
</gene>
<dbReference type="EMBL" id="CAADRA010003502">
    <property type="protein sequence ID" value="VFT83883.1"/>
    <property type="molecule type" value="Genomic_DNA"/>
</dbReference>